<dbReference type="STRING" id="27342.A0A0H2SEK6"/>
<dbReference type="InterPro" id="IPR007111">
    <property type="entry name" value="NACHT_NTPase"/>
</dbReference>
<evidence type="ECO:0000313" key="3">
    <source>
        <dbReference type="EMBL" id="KLO15466.1"/>
    </source>
</evidence>
<feature type="domain" description="NACHT" evidence="2">
    <location>
        <begin position="1051"/>
        <end position="1227"/>
    </location>
</feature>
<reference evidence="3 4" key="1">
    <citation type="submission" date="2015-04" db="EMBL/GenBank/DDBJ databases">
        <title>Complete genome sequence of Schizopora paradoxa KUC8140, a cosmopolitan wood degrader in East Asia.</title>
        <authorList>
            <consortium name="DOE Joint Genome Institute"/>
            <person name="Min B."/>
            <person name="Park H."/>
            <person name="Jang Y."/>
            <person name="Kim J.-J."/>
            <person name="Kim K.H."/>
            <person name="Pangilinan J."/>
            <person name="Lipzen A."/>
            <person name="Riley R."/>
            <person name="Grigoriev I.V."/>
            <person name="Spatafora J.W."/>
            <person name="Choi I.-G."/>
        </authorList>
    </citation>
    <scope>NUCLEOTIDE SEQUENCE [LARGE SCALE GENOMIC DNA]</scope>
    <source>
        <strain evidence="3 4">KUC8140</strain>
    </source>
</reference>
<dbReference type="InParanoid" id="A0A0H2SEK6"/>
<dbReference type="InterPro" id="IPR056884">
    <property type="entry name" value="NPHP3-like_N"/>
</dbReference>
<name>A0A0H2SEK6_9AGAM</name>
<accession>A0A0H2SEK6</accession>
<evidence type="ECO:0000256" key="1">
    <source>
        <dbReference type="ARBA" id="ARBA00022737"/>
    </source>
</evidence>
<gene>
    <name evidence="3" type="ORF">SCHPADRAFT_938701</name>
</gene>
<organism evidence="3 4">
    <name type="scientific">Schizopora paradoxa</name>
    <dbReference type="NCBI Taxonomy" id="27342"/>
    <lineage>
        <taxon>Eukaryota</taxon>
        <taxon>Fungi</taxon>
        <taxon>Dikarya</taxon>
        <taxon>Basidiomycota</taxon>
        <taxon>Agaricomycotina</taxon>
        <taxon>Agaricomycetes</taxon>
        <taxon>Hymenochaetales</taxon>
        <taxon>Schizoporaceae</taxon>
        <taxon>Schizopora</taxon>
    </lineage>
</organism>
<dbReference type="PROSITE" id="PS50837">
    <property type="entry name" value="NACHT"/>
    <property type="match status" value="1"/>
</dbReference>
<dbReference type="SUPFAM" id="SSF52540">
    <property type="entry name" value="P-loop containing nucleoside triphosphate hydrolases"/>
    <property type="match status" value="2"/>
</dbReference>
<sequence length="1603" mass="180617">MSPERSRSTRIQIRSVILDAVDPSKTAKHAISDKLRVTVKEPGKLSRMPTSWMRVAPQQRHVLLGWMPKDYLAILPGSEIRIVTYREANQHKSRLLDRPKKFEEFVLSANELPETSNKPESIFTKTNDNTTITLTFARKELSSLETTVPLSTEDISRLDNRVPTFASDDTKLKKELQDLTISFVEDIDFGPLGMILQRLKTMSPAHPTIEIVFKALLVPYKMLDRRRGFIRDISSIAGDMCFSLKFLADVLFEPNRDSSSDETVMKLVGLIIDISRYANSNLWEGSIERNPDTQSTSSRLNEFQASLRDLSLTLREVRPHQTLVERGTSDGHHFDLLYRKLSPLELEQSSIAEDCLPGTQAKYFSECQEWVARDDISNVLWISGVPGSGKTAFVSTIARDSSRYKCAKVFVRQGTNPRTIWSSIAYQLAMLDRGIKHDLLRTSLPGTNSVIVEGASIEDQFRLLICEPLKRHFLANPLSWRIVVVIDAPDKCDRRNSEEWHRFFDTITLWRKELSHSCKLIVTTDKHDSTTPITLEGCHSLDLRAEKKDIQSFFAEKLRTACSPPPENSQINKDRFAQLADYAYGSFARASAIVDIIQPRRSEADRTQLSEVLAGVCSGATGNKGLFEELYAQILLESLRGLGFDTQGCNSLSLVLASLVLLKAELQREELLKLLAPDSVERNSDDNKLEFGSRPPPQAPSVEAALESLGYLVDYNDDEVNDENFRVFRRGFLDFLLDESRVRSLVAKFLGEEAAPKQELLIATFSISRQHALLAERCLSLLNDSNLHTVYDPEKSREGVRTASTYACDYWIYHLHGAGADYYKNSTSHKANQGSKYLENFPKLEDHIFLWLNLLGSSGSFHVELEETIERLAYTGSVPSTLTAIQDNIISHITSEVSEYRSQTNVMPLVERFVARFGRNGSGRKPQEFYEHVKALSSEVCALLLYIDAQDGSPQQTSTSAYGNSRAKIVLRESIRIAKYVVSDSDSELRRAVRHFRARSKSIRHVLDTHATTSDSPIDPPFEKQCFPGTRKSILSAVDAWIKGIGNSQPNVLWISGEPGTGKTTVASTIARNFARPVLEQYANYDCFAFFGKRTGYNHSYNLRELWADIANGLALRYQGVKESILEAMWRSSGNGYDSIDTYYPTNISIEEQFHELVYSPLKKHFGGVADPSSARRIVVIIDGLDECKVNNDDEFDAFYGAIKQWGEMMPQEYKLILTSRENATLNGKLQGKCRLIRLESGPGNFISEETNEDIGRYLITRFQEKLGTSTGWSDGVDVPGVIEWLIRHAAGSFLWATVAVDFVTRRNGTTREALLLAETLIEVQVCLRMEEEARPLGLEDRIRILYARVISMVIDETEGRNTIHLILASLVLLRNELPKRAVLELLTASEDTASLTSENAIVRALDGLAPLVVTKGENKALQVCHRSLSDFLLDQQWHRNVMGVISRGGIIMYTCRPMSDSELHTFQALFDLERQHALLAKSCLLTIVNKFSVLDDSSGSKGVDIEIDNSPCLRYACIYWVDHLEAAANHSWNLITEGLDRDINIILRRHLQTWTRALLHDDYNADVSKRLKTIAECMEKIRSVPASEVSVLARKLAKEANE</sequence>
<protein>
    <recommendedName>
        <fullName evidence="2">NACHT domain-containing protein</fullName>
    </recommendedName>
</protein>
<keyword evidence="1" id="KW-0677">Repeat</keyword>
<dbReference type="PANTHER" id="PTHR10039">
    <property type="entry name" value="AMELOGENIN"/>
    <property type="match status" value="1"/>
</dbReference>
<evidence type="ECO:0000313" key="4">
    <source>
        <dbReference type="Proteomes" id="UP000053477"/>
    </source>
</evidence>
<dbReference type="OrthoDB" id="163438at2759"/>
<proteinExistence type="predicted"/>
<dbReference type="InterPro" id="IPR027417">
    <property type="entry name" value="P-loop_NTPase"/>
</dbReference>
<dbReference type="Pfam" id="PF24883">
    <property type="entry name" value="NPHP3_N"/>
    <property type="match status" value="2"/>
</dbReference>
<evidence type="ECO:0000259" key="2">
    <source>
        <dbReference type="PROSITE" id="PS50837"/>
    </source>
</evidence>
<dbReference type="Gene3D" id="3.40.50.300">
    <property type="entry name" value="P-loop containing nucleotide triphosphate hydrolases"/>
    <property type="match status" value="2"/>
</dbReference>
<dbReference type="EMBL" id="KQ085929">
    <property type="protein sequence ID" value="KLO15466.1"/>
    <property type="molecule type" value="Genomic_DNA"/>
</dbReference>
<dbReference type="Proteomes" id="UP000053477">
    <property type="component" value="Unassembled WGS sequence"/>
</dbReference>
<keyword evidence="4" id="KW-1185">Reference proteome</keyword>